<evidence type="ECO:0000313" key="15">
    <source>
        <dbReference type="Proteomes" id="UP000621447"/>
    </source>
</evidence>
<organism evidence="14 15">
    <name type="scientific">Sphingomonas hominis</name>
    <dbReference type="NCBI Taxonomy" id="2741495"/>
    <lineage>
        <taxon>Bacteria</taxon>
        <taxon>Pseudomonadati</taxon>
        <taxon>Pseudomonadota</taxon>
        <taxon>Alphaproteobacteria</taxon>
        <taxon>Sphingomonadales</taxon>
        <taxon>Sphingomonadaceae</taxon>
        <taxon>Sphingomonas</taxon>
    </lineage>
</organism>
<keyword evidence="7 8" id="KW-0998">Cell outer membrane</keyword>
<dbReference type="InterPro" id="IPR036942">
    <property type="entry name" value="Beta-barrel_TonB_sf"/>
</dbReference>
<proteinExistence type="inferred from homology"/>
<keyword evidence="4 8" id="KW-0812">Transmembrane</keyword>
<keyword evidence="2 8" id="KW-0813">Transport</keyword>
<feature type="domain" description="TonB-dependent receptor plug" evidence="13">
    <location>
        <begin position="103"/>
        <end position="217"/>
    </location>
</feature>
<evidence type="ECO:0000256" key="10">
    <source>
        <dbReference type="SAM" id="MobiDB-lite"/>
    </source>
</evidence>
<protein>
    <submittedName>
        <fullName evidence="14">TonB-dependent receptor</fullName>
    </submittedName>
</protein>
<dbReference type="PANTHER" id="PTHR47234:SF2">
    <property type="entry name" value="TONB-DEPENDENT RECEPTOR"/>
    <property type="match status" value="1"/>
</dbReference>
<evidence type="ECO:0000256" key="1">
    <source>
        <dbReference type="ARBA" id="ARBA00004571"/>
    </source>
</evidence>
<dbReference type="RefSeq" id="WP_174192172.1">
    <property type="nucleotide sequence ID" value="NZ_JABULH010000001.1"/>
</dbReference>
<feature type="compositionally biased region" description="Low complexity" evidence="10">
    <location>
        <begin position="37"/>
        <end position="56"/>
    </location>
</feature>
<feature type="region of interest" description="Disordered" evidence="10">
    <location>
        <begin position="37"/>
        <end position="90"/>
    </location>
</feature>
<dbReference type="Gene3D" id="2.170.130.10">
    <property type="entry name" value="TonB-dependent receptor, plug domain"/>
    <property type="match status" value="1"/>
</dbReference>
<reference evidence="14 15" key="1">
    <citation type="submission" date="2020-06" db="EMBL/GenBank/DDBJ databases">
        <title>Sphingomonas hominis sp. nov., a member of the Sphingomonas, isolated from the hair of a 22-year-old girl.</title>
        <authorList>
            <person name="Zhang D.-F."/>
            <person name="Cui X.-W."/>
        </authorList>
    </citation>
    <scope>NUCLEOTIDE SEQUENCE [LARGE SCALE GENOMIC DNA]</scope>
    <source>
        <strain evidence="14 15">HHU CXW</strain>
    </source>
</reference>
<keyword evidence="5 9" id="KW-0798">TonB box</keyword>
<dbReference type="PROSITE" id="PS52016">
    <property type="entry name" value="TONB_DEPENDENT_REC_3"/>
    <property type="match status" value="1"/>
</dbReference>
<feature type="compositionally biased region" description="Low complexity" evidence="10">
    <location>
        <begin position="73"/>
        <end position="83"/>
    </location>
</feature>
<keyword evidence="11" id="KW-0732">Signal</keyword>
<name>A0ABX2JDP8_9SPHN</name>
<dbReference type="SUPFAM" id="SSF56935">
    <property type="entry name" value="Porins"/>
    <property type="match status" value="1"/>
</dbReference>
<dbReference type="InterPro" id="IPR037066">
    <property type="entry name" value="Plug_dom_sf"/>
</dbReference>
<evidence type="ECO:0000256" key="8">
    <source>
        <dbReference type="PROSITE-ProRule" id="PRU01360"/>
    </source>
</evidence>
<keyword evidence="6 8" id="KW-0472">Membrane</keyword>
<evidence type="ECO:0000256" key="11">
    <source>
        <dbReference type="SAM" id="SignalP"/>
    </source>
</evidence>
<dbReference type="Pfam" id="PF07715">
    <property type="entry name" value="Plug"/>
    <property type="match status" value="1"/>
</dbReference>
<dbReference type="InterPro" id="IPR006311">
    <property type="entry name" value="TAT_signal"/>
</dbReference>
<dbReference type="InterPro" id="IPR000531">
    <property type="entry name" value="Beta-barrel_TonB"/>
</dbReference>
<comment type="caution">
    <text evidence="14">The sequence shown here is derived from an EMBL/GenBank/DDBJ whole genome shotgun (WGS) entry which is preliminary data.</text>
</comment>
<gene>
    <name evidence="14" type="ORF">HRV97_02950</name>
</gene>
<dbReference type="PROSITE" id="PS51318">
    <property type="entry name" value="TAT"/>
    <property type="match status" value="1"/>
</dbReference>
<dbReference type="PANTHER" id="PTHR47234">
    <property type="match status" value="1"/>
</dbReference>
<feature type="compositionally biased region" description="Polar residues" evidence="10">
    <location>
        <begin position="57"/>
        <end position="68"/>
    </location>
</feature>
<evidence type="ECO:0000256" key="6">
    <source>
        <dbReference type="ARBA" id="ARBA00023136"/>
    </source>
</evidence>
<feature type="domain" description="TonB-dependent receptor-like beta-barrel" evidence="12">
    <location>
        <begin position="411"/>
        <end position="981"/>
    </location>
</feature>
<evidence type="ECO:0000259" key="13">
    <source>
        <dbReference type="Pfam" id="PF07715"/>
    </source>
</evidence>
<evidence type="ECO:0000256" key="5">
    <source>
        <dbReference type="ARBA" id="ARBA00023077"/>
    </source>
</evidence>
<evidence type="ECO:0000256" key="7">
    <source>
        <dbReference type="ARBA" id="ARBA00023237"/>
    </source>
</evidence>
<evidence type="ECO:0000259" key="12">
    <source>
        <dbReference type="Pfam" id="PF00593"/>
    </source>
</evidence>
<comment type="similarity">
    <text evidence="8 9">Belongs to the TonB-dependent receptor family.</text>
</comment>
<evidence type="ECO:0000256" key="3">
    <source>
        <dbReference type="ARBA" id="ARBA00022452"/>
    </source>
</evidence>
<evidence type="ECO:0000313" key="14">
    <source>
        <dbReference type="EMBL" id="NTS64118.1"/>
    </source>
</evidence>
<dbReference type="InterPro" id="IPR039426">
    <property type="entry name" value="TonB-dep_rcpt-like"/>
</dbReference>
<dbReference type="Proteomes" id="UP000621447">
    <property type="component" value="Unassembled WGS sequence"/>
</dbReference>
<evidence type="ECO:0000256" key="2">
    <source>
        <dbReference type="ARBA" id="ARBA00022448"/>
    </source>
</evidence>
<keyword evidence="3 8" id="KW-1134">Transmembrane beta strand</keyword>
<keyword evidence="15" id="KW-1185">Reference proteome</keyword>
<keyword evidence="14" id="KW-0675">Receptor</keyword>
<sequence length="1020" mass="107765">MTSTSRQRLLATTLLAGTVIFAAPAFAQDAANPARAAQAGTPADAASTAPDATQTQGGVNTQDPTAVSATDPAAQANGAAGQGDEPAGDIVVTGSRIASPSATAASPLQVIGAAQIQQSGVINVQDVLLQNPTFGTPGVSRTNSSFATQGAGIATVNLRNLGEDRTLVLVNGRRFVSGLPGSQAVDLNVIPTQFIERIDTLTGGASAVYGSDAVAGVVNFVYKTKFDGVQLDAQTGISEYGDGFDRQVNLLAGKNFADGRGNIMVFGGYSKQGTVLKRDRSTEAGSSAIDRTSLANLTGRDEDLFVPTTLLSGFTPGGRFYAGDRTFSYGTDNVLRDCSDVSCGGFNRSDFRYLAVPVERYTAALRGNFEVSSALNFFVEGNYAKTKASTVIEAFPLSSDLVNLTNGGYINVENQFGRNPFVPDAIFNAATDEDGDGFRDIYFDRRLGDFGPRTSRSNRDLFRIAGGANGKFGAEQQFNYEIYGIYGETKDDQTGSGQFDSRRFVQALNSYRNPATGAIECVDAAARADGCIPANLFGINSLAPAAAYIQAPTTLSSKVTQTVAGANVSGKLFSLFGADPIGFSVGGEYRRETSRNEFDLLTQQGLNGNNALPSTRGSFDLFEGFGETIVPLLQDRPFFHSLSVRGAVRVSDYSTIGTTVSYNYGGEWAPIQDVRFRVMQARSVRAPNINELFQPAQQDFPSGLQDPCIGVTAATGGTLGTQCRAAPGVLANIAANGGAFAVSQADLQGITSFGGGNPLLQEEKGDSFTAGVVINPRSIAGLRNLVVTVDYYNIRIKDAIVSTPLQFTLNQCYNGGLQGFCDQIVRRAGPVGPNSAGSLDEVNTSPINSGGVKTSGLDVVVDWRSNLADIGLAGNLNLKGSYTHLISGYSVPAPGADRDYFAGELGASRDRFTIQSGYDLEGVGLTVTGTWLGQASLDDQLTGARPGSNIAYRVRPQFYLDSQLRFRAAENFEFYVGGFNLLNNKPPFVADIGADAGQDTYTSAYDPLGRRYYAGVRLNF</sequence>
<feature type="chain" id="PRO_5046011329" evidence="11">
    <location>
        <begin position="28"/>
        <end position="1020"/>
    </location>
</feature>
<comment type="subcellular location">
    <subcellularLocation>
        <location evidence="1 8">Cell outer membrane</location>
        <topology evidence="1 8">Multi-pass membrane protein</topology>
    </subcellularLocation>
</comment>
<accession>A0ABX2JDP8</accession>
<evidence type="ECO:0000256" key="9">
    <source>
        <dbReference type="RuleBase" id="RU003357"/>
    </source>
</evidence>
<dbReference type="EMBL" id="JABULH010000001">
    <property type="protein sequence ID" value="NTS64118.1"/>
    <property type="molecule type" value="Genomic_DNA"/>
</dbReference>
<feature type="signal peptide" evidence="11">
    <location>
        <begin position="1"/>
        <end position="27"/>
    </location>
</feature>
<dbReference type="InterPro" id="IPR012910">
    <property type="entry name" value="Plug_dom"/>
</dbReference>
<dbReference type="Gene3D" id="2.40.170.20">
    <property type="entry name" value="TonB-dependent receptor, beta-barrel domain"/>
    <property type="match status" value="1"/>
</dbReference>
<dbReference type="Pfam" id="PF00593">
    <property type="entry name" value="TonB_dep_Rec_b-barrel"/>
    <property type="match status" value="1"/>
</dbReference>
<evidence type="ECO:0000256" key="4">
    <source>
        <dbReference type="ARBA" id="ARBA00022692"/>
    </source>
</evidence>